<accession>A0A4Q9GZP2</accession>
<feature type="domain" description="DUF2726" evidence="2">
    <location>
        <begin position="46"/>
        <end position="149"/>
    </location>
</feature>
<keyword evidence="4" id="KW-1185">Reference proteome</keyword>
<comment type="caution">
    <text evidence="3">The sequence shown here is derived from an EMBL/GenBank/DDBJ whole genome shotgun (WGS) entry which is preliminary data.</text>
</comment>
<evidence type="ECO:0000259" key="2">
    <source>
        <dbReference type="Pfam" id="PF10881"/>
    </source>
</evidence>
<gene>
    <name evidence="3" type="ORF">EYS42_11530</name>
</gene>
<organism evidence="3 4">
    <name type="scientific">Aquabacterium lacunae</name>
    <dbReference type="NCBI Taxonomy" id="2528630"/>
    <lineage>
        <taxon>Bacteria</taxon>
        <taxon>Pseudomonadati</taxon>
        <taxon>Pseudomonadota</taxon>
        <taxon>Betaproteobacteria</taxon>
        <taxon>Burkholderiales</taxon>
        <taxon>Aquabacterium</taxon>
    </lineage>
</organism>
<dbReference type="OrthoDB" id="9149266at2"/>
<evidence type="ECO:0000256" key="1">
    <source>
        <dbReference type="SAM" id="MobiDB-lite"/>
    </source>
</evidence>
<feature type="region of interest" description="Disordered" evidence="1">
    <location>
        <begin position="197"/>
        <end position="224"/>
    </location>
</feature>
<dbReference type="AlphaFoldDB" id="A0A4Q9GZP2"/>
<feature type="compositionally biased region" description="Basic residues" evidence="1">
    <location>
        <begin position="200"/>
        <end position="212"/>
    </location>
</feature>
<evidence type="ECO:0000313" key="3">
    <source>
        <dbReference type="EMBL" id="TBO30315.1"/>
    </source>
</evidence>
<dbReference type="EMBL" id="SIXI01000004">
    <property type="protein sequence ID" value="TBO30315.1"/>
    <property type="molecule type" value="Genomic_DNA"/>
</dbReference>
<dbReference type="Proteomes" id="UP000292120">
    <property type="component" value="Unassembled WGS sequence"/>
</dbReference>
<dbReference type="RefSeq" id="WP_130968307.1">
    <property type="nucleotide sequence ID" value="NZ_SIXI01000004.1"/>
</dbReference>
<reference evidence="3 4" key="1">
    <citation type="submission" date="2019-02" db="EMBL/GenBank/DDBJ databases">
        <title>Aquabacterium sp. strain KMB7.</title>
        <authorList>
            <person name="Chen W.-M."/>
        </authorList>
    </citation>
    <scope>NUCLEOTIDE SEQUENCE [LARGE SCALE GENOMIC DNA]</scope>
    <source>
        <strain evidence="3 4">KMB7</strain>
    </source>
</reference>
<evidence type="ECO:0000313" key="4">
    <source>
        <dbReference type="Proteomes" id="UP000292120"/>
    </source>
</evidence>
<dbReference type="Pfam" id="PF10881">
    <property type="entry name" value="DUF2726"/>
    <property type="match status" value="1"/>
</dbReference>
<protein>
    <submittedName>
        <fullName evidence="3">DUF2726 domain-containing protein</fullName>
    </submittedName>
</protein>
<sequence>MLLTTTLLIAGPTLALLAGGAAVHWWHTRRQRSAQAWPTAFSLTARPLFTTEERLLFRELQAALPQHVVLAKVNLLRFCHATRESEARLWFERLHPLNVSFVVCTPHGTVISAIDLEAPNRPTSGRTLRLKESVLDACRVRYLRVPSGQRLDPHALAQLALGAQQFSGTQAATPGSSGLAGASGALSPLAQARAELAQKLQHRRTERAHRNSANRTRHDTGYTESTFGDSFFAMDSRFDADAANSVPAPLSAPDAPGLAAAGSR</sequence>
<name>A0A4Q9GZP2_9BURK</name>
<proteinExistence type="predicted"/>
<dbReference type="InterPro" id="IPR024402">
    <property type="entry name" value="DUF2726"/>
</dbReference>